<name>A0ACC0U570_9AGAM</name>
<reference evidence="1" key="1">
    <citation type="submission" date="2021-03" db="EMBL/GenBank/DDBJ databases">
        <title>Evolutionary priming and transition to the ectomycorrhizal habit in an iconic lineage of mushroom-forming fungi: is preadaptation a requirement?</title>
        <authorList>
            <consortium name="DOE Joint Genome Institute"/>
            <person name="Looney B.P."/>
            <person name="Miyauchi S."/>
            <person name="Morin E."/>
            <person name="Drula E."/>
            <person name="Courty P.E."/>
            <person name="Chicoki N."/>
            <person name="Fauchery L."/>
            <person name="Kohler A."/>
            <person name="Kuo A."/>
            <person name="LaButti K."/>
            <person name="Pangilinan J."/>
            <person name="Lipzen A."/>
            <person name="Riley R."/>
            <person name="Andreopoulos W."/>
            <person name="He G."/>
            <person name="Johnson J."/>
            <person name="Barry K.W."/>
            <person name="Grigoriev I.V."/>
            <person name="Nagy L."/>
            <person name="Hibbett D."/>
            <person name="Henrissat B."/>
            <person name="Matheny P.B."/>
            <person name="Labbe J."/>
            <person name="Martin A.F."/>
        </authorList>
    </citation>
    <scope>NUCLEOTIDE SEQUENCE</scope>
    <source>
        <strain evidence="1">BPL698</strain>
    </source>
</reference>
<evidence type="ECO:0000313" key="2">
    <source>
        <dbReference type="Proteomes" id="UP001207468"/>
    </source>
</evidence>
<comment type="caution">
    <text evidence="1">The sequence shown here is derived from an EMBL/GenBank/DDBJ whole genome shotgun (WGS) entry which is preliminary data.</text>
</comment>
<gene>
    <name evidence="1" type="ORF">F5148DRAFT_1286216</name>
</gene>
<evidence type="ECO:0000313" key="1">
    <source>
        <dbReference type="EMBL" id="KAI9463086.1"/>
    </source>
</evidence>
<dbReference type="EMBL" id="JAGFNK010000160">
    <property type="protein sequence ID" value="KAI9463086.1"/>
    <property type="molecule type" value="Genomic_DNA"/>
</dbReference>
<protein>
    <submittedName>
        <fullName evidence="1">Uncharacterized protein</fullName>
    </submittedName>
</protein>
<accession>A0ACC0U570</accession>
<dbReference type="Proteomes" id="UP001207468">
    <property type="component" value="Unassembled WGS sequence"/>
</dbReference>
<keyword evidence="2" id="KW-1185">Reference proteome</keyword>
<proteinExistence type="predicted"/>
<sequence length="520" mass="59494">MLVFLHVTGQTTDQWLAELDKNIEQSGRYDATWQAEIDALKKNPLKNTPAEQFTTCLGLYEAYKIFNYDSAFDYAKQLQVAAARLNDPSKEVYARIKLGFTLISSGMFKETLDSLNSINIQGMPDSVKAEYYSLMGRYYYDLGDFDNDTYHTPLYIAKGNKYIDSALQLYPPASFSYSYYTGLKDIKSGNNDKALLEFQKTMSRQDLTHHQLAVAASTLSDIYIKTGQTDTAMILLIRSAIADIQSSTKENAAIFNLAQLLYKKGDVKRASSYIEKAIADAGFYGARQRKVQVSSILPLIEGEKISRVEGQKTILITYSTIATVLLLLVVVLAAIILRQVKKLQLAKQIITTAHHKEQEINYRLTEANKIKEEYIGYFFNTNSEFFAKIEKFKEALDQKVAYRKLDEVMALAKTINLKKEKEELLKNFDKVFLKLFPNFVDEFNAFFHEEDRIKLKGDELLNTDLRIFALIRMGIHDTEKIAQILEYSVNTINTYKTKIKNKSIIPNEEFEHRIMAIKTV</sequence>
<organism evidence="1 2">
    <name type="scientific">Russula earlei</name>
    <dbReference type="NCBI Taxonomy" id="71964"/>
    <lineage>
        <taxon>Eukaryota</taxon>
        <taxon>Fungi</taxon>
        <taxon>Dikarya</taxon>
        <taxon>Basidiomycota</taxon>
        <taxon>Agaricomycotina</taxon>
        <taxon>Agaricomycetes</taxon>
        <taxon>Russulales</taxon>
        <taxon>Russulaceae</taxon>
        <taxon>Russula</taxon>
    </lineage>
</organism>